<organism evidence="1 2">
    <name type="scientific">Buchananella hordeovulneris</name>
    <dbReference type="NCBI Taxonomy" id="52770"/>
    <lineage>
        <taxon>Bacteria</taxon>
        <taxon>Bacillati</taxon>
        <taxon>Actinomycetota</taxon>
        <taxon>Actinomycetes</taxon>
        <taxon>Actinomycetales</taxon>
        <taxon>Actinomycetaceae</taxon>
        <taxon>Buchananella</taxon>
    </lineage>
</organism>
<name>A0A1Q5PUC3_9ACTO</name>
<proteinExistence type="predicted"/>
<dbReference type="STRING" id="52770.BSZ40_09060"/>
<comment type="caution">
    <text evidence="1">The sequence shown here is derived from an EMBL/GenBank/DDBJ whole genome shotgun (WGS) entry which is preliminary data.</text>
</comment>
<dbReference type="AlphaFoldDB" id="A0A1Q5PUC3"/>
<protein>
    <submittedName>
        <fullName evidence="1">Uncharacterized protein</fullName>
    </submittedName>
</protein>
<accession>A0A1Q5PUC3</accession>
<keyword evidence="2" id="KW-1185">Reference proteome</keyword>
<sequence>QNWLTHLTDYELTNPLNQLTQPTHHYQHPQQLTPTLPDLDLHTGFESVARSRSWQWAQFGGDRQLAWLYLAELDLSLQVSLALATRTAQATAHSGRLTWEVLRDRQLRDMLQGSEARDVKLRDFPPEIPWEEVPRRITSEVLTFLAELRKA</sequence>
<feature type="non-terminal residue" evidence="1">
    <location>
        <position position="1"/>
    </location>
</feature>
<dbReference type="RefSeq" id="WP_158020886.1">
    <property type="nucleotide sequence ID" value="NZ_MQVS01000010.1"/>
</dbReference>
<reference evidence="2" key="1">
    <citation type="submission" date="2016-12" db="EMBL/GenBank/DDBJ databases">
        <authorList>
            <person name="Meng X."/>
        </authorList>
    </citation>
    <scope>NUCLEOTIDE SEQUENCE [LARGE SCALE GENOMIC DNA]</scope>
    <source>
        <strain evidence="2">DSM 20732</strain>
    </source>
</reference>
<gene>
    <name evidence="1" type="ORF">BSZ40_09060</name>
</gene>
<evidence type="ECO:0000313" key="1">
    <source>
        <dbReference type="EMBL" id="OKL51045.1"/>
    </source>
</evidence>
<dbReference type="InParanoid" id="A0A1Q5PUC3"/>
<dbReference type="Proteomes" id="UP000185612">
    <property type="component" value="Unassembled WGS sequence"/>
</dbReference>
<evidence type="ECO:0000313" key="2">
    <source>
        <dbReference type="Proteomes" id="UP000185612"/>
    </source>
</evidence>
<dbReference type="EMBL" id="MQVS01000010">
    <property type="protein sequence ID" value="OKL51045.1"/>
    <property type="molecule type" value="Genomic_DNA"/>
</dbReference>